<dbReference type="AlphaFoldDB" id="A0A4P9ZKI2"/>
<sequence length="181" mass="20532">MRLPVCSAAEEQGAIPQSTAEQAKSVDSFSEDTVPRLSSEEIYTEAMSILDKFDKQASPAYQSAHGVDSDSLSYLIMLPKSIRLTLRQMYLSTVMPLTDTVRDYIQQYIWQQSDQPRWGQPSRSKPPKTRLSERDPQLDAYVSPYALDRPDLEEPPVIQPLVSEALRMLHYLGDERSYTSA</sequence>
<name>A0A4P9ZKI2_9FUNG</name>
<feature type="region of interest" description="Disordered" evidence="1">
    <location>
        <begin position="115"/>
        <end position="135"/>
    </location>
</feature>
<feature type="region of interest" description="Disordered" evidence="1">
    <location>
        <begin position="1"/>
        <end position="31"/>
    </location>
</feature>
<reference evidence="3" key="1">
    <citation type="journal article" date="2018" name="Nat. Microbiol.">
        <title>Leveraging single-cell genomics to expand the fungal tree of life.</title>
        <authorList>
            <person name="Ahrendt S.R."/>
            <person name="Quandt C.A."/>
            <person name="Ciobanu D."/>
            <person name="Clum A."/>
            <person name="Salamov A."/>
            <person name="Andreopoulos B."/>
            <person name="Cheng J.F."/>
            <person name="Woyke T."/>
            <person name="Pelin A."/>
            <person name="Henrissat B."/>
            <person name="Reynolds N.K."/>
            <person name="Benny G.L."/>
            <person name="Smith M.E."/>
            <person name="James T.Y."/>
            <person name="Grigoriev I.V."/>
        </authorList>
    </citation>
    <scope>NUCLEOTIDE SEQUENCE [LARGE SCALE GENOMIC DNA]</scope>
    <source>
        <strain evidence="3">RSA 468</strain>
    </source>
</reference>
<evidence type="ECO:0000313" key="2">
    <source>
        <dbReference type="EMBL" id="RKP33786.1"/>
    </source>
</evidence>
<protein>
    <submittedName>
        <fullName evidence="2">Uncharacterized protein</fullName>
    </submittedName>
</protein>
<organism evidence="2 3">
    <name type="scientific">Dimargaris cristalligena</name>
    <dbReference type="NCBI Taxonomy" id="215637"/>
    <lineage>
        <taxon>Eukaryota</taxon>
        <taxon>Fungi</taxon>
        <taxon>Fungi incertae sedis</taxon>
        <taxon>Zoopagomycota</taxon>
        <taxon>Kickxellomycotina</taxon>
        <taxon>Dimargaritomycetes</taxon>
        <taxon>Dimargaritales</taxon>
        <taxon>Dimargaritaceae</taxon>
        <taxon>Dimargaris</taxon>
    </lineage>
</organism>
<feature type="compositionally biased region" description="Polar residues" evidence="1">
    <location>
        <begin position="15"/>
        <end position="28"/>
    </location>
</feature>
<evidence type="ECO:0000313" key="3">
    <source>
        <dbReference type="Proteomes" id="UP000268162"/>
    </source>
</evidence>
<proteinExistence type="predicted"/>
<evidence type="ECO:0000256" key="1">
    <source>
        <dbReference type="SAM" id="MobiDB-lite"/>
    </source>
</evidence>
<dbReference type="EMBL" id="ML003560">
    <property type="protein sequence ID" value="RKP33786.1"/>
    <property type="molecule type" value="Genomic_DNA"/>
</dbReference>
<gene>
    <name evidence="2" type="ORF">BJ085DRAFT_39770</name>
</gene>
<accession>A0A4P9ZKI2</accession>
<dbReference type="Proteomes" id="UP000268162">
    <property type="component" value="Unassembled WGS sequence"/>
</dbReference>
<feature type="non-terminal residue" evidence="2">
    <location>
        <position position="181"/>
    </location>
</feature>
<keyword evidence="3" id="KW-1185">Reference proteome</keyword>